<evidence type="ECO:0000313" key="3">
    <source>
        <dbReference type="Proteomes" id="UP000717996"/>
    </source>
</evidence>
<evidence type="ECO:0000313" key="2">
    <source>
        <dbReference type="EMBL" id="KAG1545733.1"/>
    </source>
</evidence>
<dbReference type="AlphaFoldDB" id="A0A9P6YDL3"/>
<proteinExistence type="predicted"/>
<gene>
    <name evidence="2" type="ORF">G6F51_005300</name>
</gene>
<dbReference type="EMBL" id="JAANIT010000640">
    <property type="protein sequence ID" value="KAG1545733.1"/>
    <property type="molecule type" value="Genomic_DNA"/>
</dbReference>
<sequence>MAPHPIPPKHATPTEEVQERFKRRLQMPEAMAPRPRARQIQVLTWVLSVSLTSYVVLFADFGQEKHCFTPIRNWFQEKKNKFWTLSEEEKRDLREQGKL</sequence>
<feature type="compositionally biased region" description="Pro residues" evidence="1">
    <location>
        <begin position="1"/>
        <end position="10"/>
    </location>
</feature>
<dbReference type="OrthoDB" id="192748at2759"/>
<accession>A0A9P6YDL3</accession>
<protein>
    <submittedName>
        <fullName evidence="2">Uncharacterized protein</fullName>
    </submittedName>
</protein>
<reference evidence="2" key="1">
    <citation type="journal article" date="2020" name="Microb. Genom.">
        <title>Genetic diversity of clinical and environmental Mucorales isolates obtained from an investigation of mucormycosis cases among solid organ transplant recipients.</title>
        <authorList>
            <person name="Nguyen M.H."/>
            <person name="Kaul D."/>
            <person name="Muto C."/>
            <person name="Cheng S.J."/>
            <person name="Richter R.A."/>
            <person name="Bruno V.M."/>
            <person name="Liu G."/>
            <person name="Beyhan S."/>
            <person name="Sundermann A.J."/>
            <person name="Mounaud S."/>
            <person name="Pasculle A.W."/>
            <person name="Nierman W.C."/>
            <person name="Driscoll E."/>
            <person name="Cumbie R."/>
            <person name="Clancy C.J."/>
            <person name="Dupont C.L."/>
        </authorList>
    </citation>
    <scope>NUCLEOTIDE SEQUENCE</scope>
    <source>
        <strain evidence="2">GL16</strain>
    </source>
</reference>
<comment type="caution">
    <text evidence="2">The sequence shown here is derived from an EMBL/GenBank/DDBJ whole genome shotgun (WGS) entry which is preliminary data.</text>
</comment>
<feature type="region of interest" description="Disordered" evidence="1">
    <location>
        <begin position="1"/>
        <end position="33"/>
    </location>
</feature>
<name>A0A9P6YDL3_RHIOR</name>
<dbReference type="Proteomes" id="UP000717996">
    <property type="component" value="Unassembled WGS sequence"/>
</dbReference>
<evidence type="ECO:0000256" key="1">
    <source>
        <dbReference type="SAM" id="MobiDB-lite"/>
    </source>
</evidence>
<organism evidence="2 3">
    <name type="scientific">Rhizopus oryzae</name>
    <name type="common">Mucormycosis agent</name>
    <name type="synonym">Rhizopus arrhizus var. delemar</name>
    <dbReference type="NCBI Taxonomy" id="64495"/>
    <lineage>
        <taxon>Eukaryota</taxon>
        <taxon>Fungi</taxon>
        <taxon>Fungi incertae sedis</taxon>
        <taxon>Mucoromycota</taxon>
        <taxon>Mucoromycotina</taxon>
        <taxon>Mucoromycetes</taxon>
        <taxon>Mucorales</taxon>
        <taxon>Mucorineae</taxon>
        <taxon>Rhizopodaceae</taxon>
        <taxon>Rhizopus</taxon>
    </lineage>
</organism>